<dbReference type="InterPro" id="IPR045863">
    <property type="entry name" value="CorA_TM1_TM2"/>
</dbReference>
<evidence type="ECO:0000256" key="3">
    <source>
        <dbReference type="ARBA" id="ARBA00022448"/>
    </source>
</evidence>
<keyword evidence="4" id="KW-1003">Cell membrane</keyword>
<evidence type="ECO:0000256" key="2">
    <source>
        <dbReference type="ARBA" id="ARBA00009765"/>
    </source>
</evidence>
<dbReference type="GO" id="GO:0015095">
    <property type="term" value="F:magnesium ion transmembrane transporter activity"/>
    <property type="evidence" value="ECO:0007669"/>
    <property type="project" value="TreeGrafter"/>
</dbReference>
<accession>A0A1G2NWU4</accession>
<comment type="caution">
    <text evidence="9">The sequence shown here is derived from an EMBL/GenBank/DDBJ whole genome shotgun (WGS) entry which is preliminary data.</text>
</comment>
<dbReference type="EMBL" id="MHSH01000050">
    <property type="protein sequence ID" value="OHA40534.1"/>
    <property type="molecule type" value="Genomic_DNA"/>
</dbReference>
<dbReference type="Proteomes" id="UP000176429">
    <property type="component" value="Unassembled WGS sequence"/>
</dbReference>
<evidence type="ECO:0000256" key="6">
    <source>
        <dbReference type="ARBA" id="ARBA00022989"/>
    </source>
</evidence>
<gene>
    <name evidence="9" type="ORF">A3H68_02600</name>
</gene>
<feature type="transmembrane region" description="Helical" evidence="8">
    <location>
        <begin position="278"/>
        <end position="298"/>
    </location>
</feature>
<evidence type="ECO:0000256" key="8">
    <source>
        <dbReference type="SAM" id="Phobius"/>
    </source>
</evidence>
<organism evidence="9 10">
    <name type="scientific">Candidatus Taylorbacteria bacterium RIFCSPLOWO2_02_FULL_46_40</name>
    <dbReference type="NCBI Taxonomy" id="1802329"/>
    <lineage>
        <taxon>Bacteria</taxon>
        <taxon>Candidatus Tayloriibacteriota</taxon>
    </lineage>
</organism>
<dbReference type="InterPro" id="IPR045861">
    <property type="entry name" value="CorA_cytoplasmic_dom"/>
</dbReference>
<dbReference type="Gene3D" id="3.30.460.20">
    <property type="entry name" value="CorA soluble domain-like"/>
    <property type="match status" value="1"/>
</dbReference>
<evidence type="ECO:0000313" key="9">
    <source>
        <dbReference type="EMBL" id="OHA40534.1"/>
    </source>
</evidence>
<dbReference type="Pfam" id="PF01544">
    <property type="entry name" value="CorA"/>
    <property type="match status" value="1"/>
</dbReference>
<comment type="similarity">
    <text evidence="2">Belongs to the CorA metal ion transporter (MIT) (TC 1.A.35) family.</text>
</comment>
<dbReference type="PANTHER" id="PTHR46494">
    <property type="entry name" value="CORA FAMILY METAL ION TRANSPORTER (EUROFUNG)"/>
    <property type="match status" value="1"/>
</dbReference>
<dbReference type="GO" id="GO:0000287">
    <property type="term" value="F:magnesium ion binding"/>
    <property type="evidence" value="ECO:0007669"/>
    <property type="project" value="TreeGrafter"/>
</dbReference>
<dbReference type="AlphaFoldDB" id="A0A1G2NWU4"/>
<keyword evidence="3" id="KW-0813">Transport</keyword>
<comment type="subcellular location">
    <subcellularLocation>
        <location evidence="1">Cell membrane</location>
        <topology evidence="1">Multi-pass membrane protein</topology>
    </subcellularLocation>
</comment>
<dbReference type="InterPro" id="IPR002523">
    <property type="entry name" value="MgTranspt_CorA/ZnTranspt_ZntB"/>
</dbReference>
<name>A0A1G2NWU4_9BACT</name>
<evidence type="ECO:0000256" key="1">
    <source>
        <dbReference type="ARBA" id="ARBA00004651"/>
    </source>
</evidence>
<dbReference type="SUPFAM" id="SSF143865">
    <property type="entry name" value="CorA soluble domain-like"/>
    <property type="match status" value="1"/>
</dbReference>
<evidence type="ECO:0000313" key="10">
    <source>
        <dbReference type="Proteomes" id="UP000176429"/>
    </source>
</evidence>
<keyword evidence="5 8" id="KW-0812">Transmembrane</keyword>
<dbReference type="SUPFAM" id="SSF144083">
    <property type="entry name" value="Magnesium transport protein CorA, transmembrane region"/>
    <property type="match status" value="1"/>
</dbReference>
<dbReference type="GO" id="GO:0005886">
    <property type="term" value="C:plasma membrane"/>
    <property type="evidence" value="ECO:0007669"/>
    <property type="project" value="UniProtKB-SubCell"/>
</dbReference>
<keyword evidence="7 8" id="KW-0472">Membrane</keyword>
<dbReference type="GO" id="GO:0050897">
    <property type="term" value="F:cobalt ion binding"/>
    <property type="evidence" value="ECO:0007669"/>
    <property type="project" value="TreeGrafter"/>
</dbReference>
<proteinExistence type="inferred from homology"/>
<evidence type="ECO:0000256" key="5">
    <source>
        <dbReference type="ARBA" id="ARBA00022692"/>
    </source>
</evidence>
<keyword evidence="6 8" id="KW-1133">Transmembrane helix</keyword>
<evidence type="ECO:0008006" key="11">
    <source>
        <dbReference type="Google" id="ProtNLM"/>
    </source>
</evidence>
<feature type="transmembrane region" description="Helical" evidence="8">
    <location>
        <begin position="246"/>
        <end position="266"/>
    </location>
</feature>
<sequence length="304" mass="34631">MIRRQIFNDSVWIDVERPSASEVKALIREFGISELIAEELRSPTIRPKAEYFRDQIYLVLHYPKIRQKKTGRTQLEIDFVVGEDFLITAHYEPIPEIQEFQKVAEVSGLIGHGQKIGHSGAVLLSLLGHLYKSLINELEFISSSIEEIENGIFNGKEREMVFALSSASKKLLDMKKAISMHKDILISLEAPGENILGKDFGLRLKTVYGEYYKAATIIESGLDFINELRETNNSLLTTKQNEIMQILTIMTFVALPLSLILAIFQIDTVSRPIVGGRGDFWLLLLLILVIAMTLLFFFKKKKWL</sequence>
<reference evidence="9 10" key="1">
    <citation type="journal article" date="2016" name="Nat. Commun.">
        <title>Thousands of microbial genomes shed light on interconnected biogeochemical processes in an aquifer system.</title>
        <authorList>
            <person name="Anantharaman K."/>
            <person name="Brown C.T."/>
            <person name="Hug L.A."/>
            <person name="Sharon I."/>
            <person name="Castelle C.J."/>
            <person name="Probst A.J."/>
            <person name="Thomas B.C."/>
            <person name="Singh A."/>
            <person name="Wilkins M.J."/>
            <person name="Karaoz U."/>
            <person name="Brodie E.L."/>
            <person name="Williams K.H."/>
            <person name="Hubbard S.S."/>
            <person name="Banfield J.F."/>
        </authorList>
    </citation>
    <scope>NUCLEOTIDE SEQUENCE [LARGE SCALE GENOMIC DNA]</scope>
</reference>
<evidence type="ECO:0000256" key="4">
    <source>
        <dbReference type="ARBA" id="ARBA00022475"/>
    </source>
</evidence>
<dbReference type="PANTHER" id="PTHR46494:SF1">
    <property type="entry name" value="CORA FAMILY METAL ION TRANSPORTER (EUROFUNG)"/>
    <property type="match status" value="1"/>
</dbReference>
<protein>
    <recommendedName>
        <fullName evidence="11">Mg2 transporter protein CorA family protein</fullName>
    </recommendedName>
</protein>
<dbReference type="GO" id="GO:0015087">
    <property type="term" value="F:cobalt ion transmembrane transporter activity"/>
    <property type="evidence" value="ECO:0007669"/>
    <property type="project" value="TreeGrafter"/>
</dbReference>
<evidence type="ECO:0000256" key="7">
    <source>
        <dbReference type="ARBA" id="ARBA00023136"/>
    </source>
</evidence>
<dbReference type="Gene3D" id="1.20.58.340">
    <property type="entry name" value="Magnesium transport protein CorA, transmembrane region"/>
    <property type="match status" value="2"/>
</dbReference>